<organism evidence="19 20">
    <name type="scientific">Maudiozyma saulgeensis</name>
    <dbReference type="NCBI Taxonomy" id="1789683"/>
    <lineage>
        <taxon>Eukaryota</taxon>
        <taxon>Fungi</taxon>
        <taxon>Dikarya</taxon>
        <taxon>Ascomycota</taxon>
        <taxon>Saccharomycotina</taxon>
        <taxon>Saccharomycetes</taxon>
        <taxon>Saccharomycetales</taxon>
        <taxon>Saccharomycetaceae</taxon>
        <taxon>Maudiozyma</taxon>
    </lineage>
</organism>
<dbReference type="SMART" id="SM00184">
    <property type="entry name" value="RING"/>
    <property type="match status" value="1"/>
</dbReference>
<keyword evidence="12" id="KW-0234">DNA repair</keyword>
<dbReference type="Proteomes" id="UP000196158">
    <property type="component" value="Unassembled WGS sequence"/>
</dbReference>
<accession>A0A1X7QZL6</accession>
<gene>
    <name evidence="19" type="ORF">KASA_0Q13761G</name>
</gene>
<dbReference type="CDD" id="cd18008">
    <property type="entry name" value="DEXDc_SHPRH-like"/>
    <property type="match status" value="1"/>
</dbReference>
<evidence type="ECO:0000256" key="14">
    <source>
        <dbReference type="PROSITE-ProRule" id="PRU00175"/>
    </source>
</evidence>
<keyword evidence="5" id="KW-0547">Nucleotide-binding</keyword>
<keyword evidence="6" id="KW-0227">DNA damage</keyword>
<evidence type="ECO:0000256" key="8">
    <source>
        <dbReference type="ARBA" id="ARBA00022801"/>
    </source>
</evidence>
<name>A0A1X7QZL6_9SACH</name>
<dbReference type="Gene3D" id="3.30.40.10">
    <property type="entry name" value="Zinc/RING finger domain, C3HC4 (zinc finger)"/>
    <property type="match status" value="1"/>
</dbReference>
<evidence type="ECO:0000256" key="13">
    <source>
        <dbReference type="ARBA" id="ARBA00023242"/>
    </source>
</evidence>
<evidence type="ECO:0000256" key="12">
    <source>
        <dbReference type="ARBA" id="ARBA00023204"/>
    </source>
</evidence>
<evidence type="ECO:0000256" key="15">
    <source>
        <dbReference type="SAM" id="MobiDB-lite"/>
    </source>
</evidence>
<comment type="similarity">
    <text evidence="2">Belongs to the SNF2/RAD54 helicase family.</text>
</comment>
<keyword evidence="4" id="KW-0479">Metal-binding</keyword>
<dbReference type="InterPro" id="IPR018957">
    <property type="entry name" value="Znf_C3HC4_RING-type"/>
</dbReference>
<keyword evidence="11" id="KW-0067">ATP-binding</keyword>
<proteinExistence type="inferred from homology"/>
<feature type="region of interest" description="Disordered" evidence="15">
    <location>
        <begin position="133"/>
        <end position="152"/>
    </location>
</feature>
<dbReference type="EMBL" id="FXLY01000002">
    <property type="protein sequence ID" value="SMN18828.1"/>
    <property type="molecule type" value="Genomic_DNA"/>
</dbReference>
<dbReference type="STRING" id="1789683.A0A1X7QZL6"/>
<keyword evidence="9 19" id="KW-0347">Helicase</keyword>
<dbReference type="GO" id="GO:0003676">
    <property type="term" value="F:nucleic acid binding"/>
    <property type="evidence" value="ECO:0007669"/>
    <property type="project" value="InterPro"/>
</dbReference>
<dbReference type="InterPro" id="IPR049730">
    <property type="entry name" value="SNF2/RAD54-like_C"/>
</dbReference>
<evidence type="ECO:0000256" key="3">
    <source>
        <dbReference type="ARBA" id="ARBA00013412"/>
    </source>
</evidence>
<evidence type="ECO:0000256" key="1">
    <source>
        <dbReference type="ARBA" id="ARBA00004123"/>
    </source>
</evidence>
<evidence type="ECO:0000256" key="4">
    <source>
        <dbReference type="ARBA" id="ARBA00022723"/>
    </source>
</evidence>
<keyword evidence="10" id="KW-0862">Zinc</keyword>
<dbReference type="Gene3D" id="3.40.50.300">
    <property type="entry name" value="P-loop containing nucleotide triphosphate hydrolases"/>
    <property type="match status" value="1"/>
</dbReference>
<dbReference type="GO" id="GO:0005634">
    <property type="term" value="C:nucleus"/>
    <property type="evidence" value="ECO:0007669"/>
    <property type="project" value="UniProtKB-SubCell"/>
</dbReference>
<feature type="domain" description="Helicase ATP-binding" evidence="17">
    <location>
        <begin position="526"/>
        <end position="734"/>
    </location>
</feature>
<dbReference type="InterPro" id="IPR017907">
    <property type="entry name" value="Znf_RING_CS"/>
</dbReference>
<reference evidence="19 20" key="1">
    <citation type="submission" date="2017-04" db="EMBL/GenBank/DDBJ databases">
        <authorList>
            <person name="Afonso C.L."/>
            <person name="Miller P.J."/>
            <person name="Scott M.A."/>
            <person name="Spackman E."/>
            <person name="Goraichik I."/>
            <person name="Dimitrov K.M."/>
            <person name="Suarez D.L."/>
            <person name="Swayne D.E."/>
        </authorList>
    </citation>
    <scope>NUCLEOTIDE SEQUENCE [LARGE SCALE GENOMIC DNA]</scope>
</reference>
<keyword evidence="7 14" id="KW-0863">Zinc-finger</keyword>
<evidence type="ECO:0000256" key="7">
    <source>
        <dbReference type="ARBA" id="ARBA00022771"/>
    </source>
</evidence>
<dbReference type="InterPro" id="IPR014905">
    <property type="entry name" value="HIRAN"/>
</dbReference>
<dbReference type="SMART" id="SM00490">
    <property type="entry name" value="HELICc"/>
    <property type="match status" value="1"/>
</dbReference>
<dbReference type="GO" id="GO:0006281">
    <property type="term" value="P:DNA repair"/>
    <property type="evidence" value="ECO:0007669"/>
    <property type="project" value="UniProtKB-KW"/>
</dbReference>
<evidence type="ECO:0000256" key="2">
    <source>
        <dbReference type="ARBA" id="ARBA00007025"/>
    </source>
</evidence>
<dbReference type="SUPFAM" id="SSF57850">
    <property type="entry name" value="RING/U-box"/>
    <property type="match status" value="1"/>
</dbReference>
<feature type="domain" description="Helicase C-terminal" evidence="18">
    <location>
        <begin position="1000"/>
        <end position="1159"/>
    </location>
</feature>
<dbReference type="SUPFAM" id="SSF52540">
    <property type="entry name" value="P-loop containing nucleoside triphosphate hydrolases"/>
    <property type="match status" value="2"/>
</dbReference>
<dbReference type="OrthoDB" id="2801544at2759"/>
<dbReference type="PANTHER" id="PTHR45626:SF22">
    <property type="entry name" value="DNA REPAIR PROTEIN RAD5"/>
    <property type="match status" value="1"/>
</dbReference>
<feature type="compositionally biased region" description="Basic and acidic residues" evidence="15">
    <location>
        <begin position="1"/>
        <end position="19"/>
    </location>
</feature>
<dbReference type="Pfam" id="PF00097">
    <property type="entry name" value="zf-C3HC4"/>
    <property type="match status" value="1"/>
</dbReference>
<sequence length="1171" mass="134006">MTDPGTPKEDRKRFFKDELESSESQIPSLAQRLDNSKSFLFSENIKPEDKGSSLFVPSQMDIVEFEKGLKDIMPDISDEMCKKLYKKFENDTKPVASAVEYYFDHNKSLTRESKKDTEIIDLSDDSYDDVNSSSVSYSNHMDSDPPIHNDSHPRLTFQSLFSQKRDEIKKRRTRTVNERIAKRRKSSVLWKKFLGSMQVTAMATRPTIRPLKYGSVLKLHVTGSKNLSPSKIYDSKGKRKVSMAQLVKLRDSIQDREIGRIPEDIAQILYPLIDESGVSFEVTLVYSGEKRLSIGDSFIIQLDCFLTSDLFEEEPVSSQPDSTSLKQSGWEMSTKAISETQEEVANKYKRVGLLALFNKLRIKEVTDETKALENMNNSQPDIVDLEDDDTFENIVTDNIEEEDINHTDTMDLNQLQNFYSVAQSLEALKNLPETTPSEEVMKLNLRRYQKQGLTWMLRREGEFSKAASSEEVTAPDAMMNPLWKQFIWPKDMSWVSERESSVPKSDDENIFFYANLHTGEFSMEKPILVTAMKGGILSDEMGLGKTISTLSLILTVPQDSSVETKDLFEKEVPEMPQSLSKNSQKPYASKTTLIVVPMSLLHQWHSEFEKSCGDKNLHAEIYYGGNVSNLKVHLTKSKNPPAVLITTYGIIQNEWTKLAKTLGPEMDLSLTTGLFSVSFYRIVLDEGHIIRNRQTITSKAVMQLSGKCRWVLTGTPIINRLDDMYSLVKFLNLEPWSQIGFWKQFVSIPFENKHFKEAFDVVNSILEPVFLRRTKLMKDVDGKPLVNLPPKEVIVERLKFNEDQDIIYKQLLNRAEDSVKLGLARGDLLKKYSTILVNILRLRQVCCDVRLLGSQDENDEDLSHNNSMLNSQIDISSLLKNNEAGAKPNGFSEKELENAIESLNEKYPRIDDKSSFECSICTTEPIDLNEMLFTECEHPFCKGCLLEYCDYQHMKNLDMKCPLCRHEISKDRLLTLKKNNDGSYEPGHFNTKSRSSKIVALANHLQQLQDSSPGEQVVVFSQFSSFLDILENELGEIFPSKTTKIYKFDGRLSLKDRSAVLKDFQIKIPGMQKILLLSLKAGGVGLNLTSASYAFMMDPWWSPSMEDQAIDRIHRIGQVNNVKVTRFIMENSIEEKMLQIQERKRTIGEAMDADEDDRRKRRIDEIKMLFE</sequence>
<keyword evidence="8" id="KW-0378">Hydrolase</keyword>
<dbReference type="InterPro" id="IPR038718">
    <property type="entry name" value="SNF2-like_sf"/>
</dbReference>
<dbReference type="InterPro" id="IPR014001">
    <property type="entry name" value="Helicase_ATP-bd"/>
</dbReference>
<evidence type="ECO:0000256" key="10">
    <source>
        <dbReference type="ARBA" id="ARBA00022833"/>
    </source>
</evidence>
<dbReference type="InterPro" id="IPR050628">
    <property type="entry name" value="SNF2_RAD54_helicase_TF"/>
</dbReference>
<feature type="region of interest" description="Disordered" evidence="15">
    <location>
        <begin position="1"/>
        <end position="27"/>
    </location>
</feature>
<evidence type="ECO:0000256" key="5">
    <source>
        <dbReference type="ARBA" id="ARBA00022741"/>
    </source>
</evidence>
<dbReference type="PROSITE" id="PS51192">
    <property type="entry name" value="HELICASE_ATP_BIND_1"/>
    <property type="match status" value="1"/>
</dbReference>
<evidence type="ECO:0000259" key="18">
    <source>
        <dbReference type="PROSITE" id="PS51194"/>
    </source>
</evidence>
<dbReference type="GO" id="GO:0004386">
    <property type="term" value="F:helicase activity"/>
    <property type="evidence" value="ECO:0007669"/>
    <property type="project" value="UniProtKB-KW"/>
</dbReference>
<dbReference type="InterPro" id="IPR001841">
    <property type="entry name" value="Znf_RING"/>
</dbReference>
<evidence type="ECO:0000259" key="17">
    <source>
        <dbReference type="PROSITE" id="PS51192"/>
    </source>
</evidence>
<dbReference type="CDD" id="cd18793">
    <property type="entry name" value="SF2_C_SNF"/>
    <property type="match status" value="1"/>
</dbReference>
<dbReference type="InterPro" id="IPR000330">
    <property type="entry name" value="SNF2_N"/>
</dbReference>
<dbReference type="Pfam" id="PF00176">
    <property type="entry name" value="SNF2-rel_dom"/>
    <property type="match status" value="1"/>
</dbReference>
<evidence type="ECO:0000256" key="6">
    <source>
        <dbReference type="ARBA" id="ARBA00022763"/>
    </source>
</evidence>
<dbReference type="SMART" id="SM00910">
    <property type="entry name" value="HIRAN"/>
    <property type="match status" value="1"/>
</dbReference>
<keyword evidence="13" id="KW-0539">Nucleus</keyword>
<dbReference type="AlphaFoldDB" id="A0A1X7QZL6"/>
<dbReference type="GO" id="GO:0008270">
    <property type="term" value="F:zinc ion binding"/>
    <property type="evidence" value="ECO:0007669"/>
    <property type="project" value="UniProtKB-KW"/>
</dbReference>
<dbReference type="GO" id="GO:0008094">
    <property type="term" value="F:ATP-dependent activity, acting on DNA"/>
    <property type="evidence" value="ECO:0007669"/>
    <property type="project" value="TreeGrafter"/>
</dbReference>
<feature type="domain" description="RING-type" evidence="16">
    <location>
        <begin position="918"/>
        <end position="965"/>
    </location>
</feature>
<evidence type="ECO:0000256" key="9">
    <source>
        <dbReference type="ARBA" id="ARBA00022806"/>
    </source>
</evidence>
<dbReference type="PANTHER" id="PTHR45626">
    <property type="entry name" value="TRANSCRIPTION TERMINATION FACTOR 2-RELATED"/>
    <property type="match status" value="1"/>
</dbReference>
<dbReference type="PROSITE" id="PS50089">
    <property type="entry name" value="ZF_RING_2"/>
    <property type="match status" value="1"/>
</dbReference>
<evidence type="ECO:0000256" key="11">
    <source>
        <dbReference type="ARBA" id="ARBA00022840"/>
    </source>
</evidence>
<dbReference type="Pfam" id="PF08797">
    <property type="entry name" value="HIRAN"/>
    <property type="match status" value="1"/>
</dbReference>
<dbReference type="InterPro" id="IPR013083">
    <property type="entry name" value="Znf_RING/FYVE/PHD"/>
</dbReference>
<dbReference type="PROSITE" id="PS00518">
    <property type="entry name" value="ZF_RING_1"/>
    <property type="match status" value="1"/>
</dbReference>
<comment type="subcellular location">
    <subcellularLocation>
        <location evidence="1">Nucleus</location>
    </subcellularLocation>
</comment>
<dbReference type="SMART" id="SM00487">
    <property type="entry name" value="DEXDc"/>
    <property type="match status" value="1"/>
</dbReference>
<dbReference type="GO" id="GO:0005524">
    <property type="term" value="F:ATP binding"/>
    <property type="evidence" value="ECO:0007669"/>
    <property type="project" value="UniProtKB-KW"/>
</dbReference>
<dbReference type="GO" id="GO:0016818">
    <property type="term" value="F:hydrolase activity, acting on acid anhydrides, in phosphorus-containing anhydrides"/>
    <property type="evidence" value="ECO:0007669"/>
    <property type="project" value="InterPro"/>
</dbReference>
<dbReference type="Gene3D" id="3.40.50.10810">
    <property type="entry name" value="Tandem AAA-ATPase domain"/>
    <property type="match status" value="1"/>
</dbReference>
<dbReference type="Pfam" id="PF00271">
    <property type="entry name" value="Helicase_C"/>
    <property type="match status" value="1"/>
</dbReference>
<dbReference type="PROSITE" id="PS51194">
    <property type="entry name" value="HELICASE_CTER"/>
    <property type="match status" value="1"/>
</dbReference>
<keyword evidence="20" id="KW-1185">Reference proteome</keyword>
<feature type="compositionally biased region" description="Basic and acidic residues" evidence="15">
    <location>
        <begin position="141"/>
        <end position="152"/>
    </location>
</feature>
<dbReference type="InterPro" id="IPR027417">
    <property type="entry name" value="P-loop_NTPase"/>
</dbReference>
<dbReference type="InterPro" id="IPR001650">
    <property type="entry name" value="Helicase_C-like"/>
</dbReference>
<evidence type="ECO:0000259" key="16">
    <source>
        <dbReference type="PROSITE" id="PS50089"/>
    </source>
</evidence>
<evidence type="ECO:0000313" key="20">
    <source>
        <dbReference type="Proteomes" id="UP000196158"/>
    </source>
</evidence>
<evidence type="ECO:0000313" key="19">
    <source>
        <dbReference type="EMBL" id="SMN18828.1"/>
    </source>
</evidence>
<protein>
    <recommendedName>
        <fullName evidence="3">DNA repair protein RAD5</fullName>
    </recommendedName>
</protein>